<organism evidence="2 3">
    <name type="scientific">Candidatus Regiella insecticola LSR1</name>
    <dbReference type="NCBI Taxonomy" id="663321"/>
    <lineage>
        <taxon>Bacteria</taxon>
        <taxon>Pseudomonadati</taxon>
        <taxon>Pseudomonadota</taxon>
        <taxon>Gammaproteobacteria</taxon>
        <taxon>Enterobacterales</taxon>
        <taxon>Enterobacteriaceae</taxon>
        <taxon>aphid secondary symbionts</taxon>
        <taxon>Candidatus Regiella</taxon>
    </lineage>
</organism>
<accession>E0WV48</accession>
<evidence type="ECO:0000256" key="1">
    <source>
        <dbReference type="SAM" id="MobiDB-lite"/>
    </source>
</evidence>
<dbReference type="InterPro" id="IPR051699">
    <property type="entry name" value="Rpn/YhgA-like_nuclease"/>
</dbReference>
<feature type="region of interest" description="Disordered" evidence="1">
    <location>
        <begin position="1"/>
        <end position="27"/>
    </location>
</feature>
<feature type="compositionally biased region" description="Basic and acidic residues" evidence="1">
    <location>
        <begin position="7"/>
        <end position="16"/>
    </location>
</feature>
<evidence type="ECO:0000313" key="2">
    <source>
        <dbReference type="EMBL" id="EFL91120.1"/>
    </source>
</evidence>
<protein>
    <submittedName>
        <fullName evidence="2">Putative phage associated protein</fullName>
    </submittedName>
</protein>
<name>E0WV48_9ENTR</name>
<dbReference type="PANTHER" id="PTHR34611:SF2">
    <property type="entry name" value="INACTIVE RECOMBINATION-PROMOTING NUCLEASE-LIKE PROTEIN RPNE-RELATED"/>
    <property type="match status" value="1"/>
</dbReference>
<reference evidence="2" key="1">
    <citation type="journal article" date="2009" name="Environ. Microbiol.">
        <title>Dynamics of genome evolution in facultative symbionts of aphids.</title>
        <authorList>
            <person name="Degnan P.H."/>
            <person name="Leonardo T.E."/>
            <person name="Cass B.N."/>
            <person name="Hurwitz B."/>
            <person name="Stern D."/>
            <person name="Gibbs R.A."/>
            <person name="Richards S."/>
            <person name="Moran N.A."/>
        </authorList>
    </citation>
    <scope>NUCLEOTIDE SEQUENCE [LARGE SCALE GENOMIC DNA]</scope>
    <source>
        <strain evidence="2">LSR1</strain>
    </source>
</reference>
<dbReference type="HOGENOM" id="CLU_059548_9_5_6"/>
<dbReference type="GO" id="GO:1990238">
    <property type="term" value="F:double-stranded DNA endonuclease activity"/>
    <property type="evidence" value="ECO:0007669"/>
    <property type="project" value="TreeGrafter"/>
</dbReference>
<dbReference type="PANTHER" id="PTHR34611">
    <property type="match status" value="1"/>
</dbReference>
<evidence type="ECO:0000313" key="3">
    <source>
        <dbReference type="Proteomes" id="UP000005726"/>
    </source>
</evidence>
<dbReference type="Proteomes" id="UP000005726">
    <property type="component" value="Unassembled WGS sequence"/>
</dbReference>
<dbReference type="EMBL" id="GL379742">
    <property type="protein sequence ID" value="EFL91120.1"/>
    <property type="molecule type" value="Genomic_DNA"/>
</dbReference>
<gene>
    <name evidence="2" type="ORF">REG_1963</name>
</gene>
<sequence length="61" mass="6864">MTFAQQLEKRGEERGKQQGMQQGEKKASLKIAKQLLDSHVDRTLVKVATGLSDEELDTLLH</sequence>
<keyword evidence="3" id="KW-1185">Reference proteome</keyword>
<dbReference type="eggNOG" id="COG5464">
    <property type="taxonomic scope" value="Bacteria"/>
</dbReference>
<dbReference type="AlphaFoldDB" id="E0WV48"/>
<dbReference type="GO" id="GO:0006310">
    <property type="term" value="P:DNA recombination"/>
    <property type="evidence" value="ECO:0007669"/>
    <property type="project" value="TreeGrafter"/>
</dbReference>
<proteinExistence type="predicted"/>